<evidence type="ECO:0000313" key="2">
    <source>
        <dbReference type="Proteomes" id="UP000762676"/>
    </source>
</evidence>
<dbReference type="EMBL" id="BMAT01013845">
    <property type="protein sequence ID" value="GFS21233.1"/>
    <property type="molecule type" value="Genomic_DNA"/>
</dbReference>
<gene>
    <name evidence="1" type="ORF">ElyMa_006919000</name>
</gene>
<dbReference type="GO" id="GO:0003676">
    <property type="term" value="F:nucleic acid binding"/>
    <property type="evidence" value="ECO:0007669"/>
    <property type="project" value="InterPro"/>
</dbReference>
<proteinExistence type="predicted"/>
<dbReference type="GO" id="GO:0008270">
    <property type="term" value="F:zinc ion binding"/>
    <property type="evidence" value="ECO:0007669"/>
    <property type="project" value="InterPro"/>
</dbReference>
<protein>
    <submittedName>
        <fullName evidence="1">Uncharacterized protein</fullName>
    </submittedName>
</protein>
<keyword evidence="2" id="KW-1185">Reference proteome</keyword>
<name>A0AAV4JHN2_9GAST</name>
<accession>A0AAV4JHN2</accession>
<dbReference type="Proteomes" id="UP000762676">
    <property type="component" value="Unassembled WGS sequence"/>
</dbReference>
<dbReference type="SUPFAM" id="SSF57756">
    <property type="entry name" value="Retrovirus zinc finger-like domains"/>
    <property type="match status" value="1"/>
</dbReference>
<reference evidence="1 2" key="1">
    <citation type="journal article" date="2021" name="Elife">
        <title>Chloroplast acquisition without the gene transfer in kleptoplastic sea slugs, Plakobranchus ocellatus.</title>
        <authorList>
            <person name="Maeda T."/>
            <person name="Takahashi S."/>
            <person name="Yoshida T."/>
            <person name="Shimamura S."/>
            <person name="Takaki Y."/>
            <person name="Nagai Y."/>
            <person name="Toyoda A."/>
            <person name="Suzuki Y."/>
            <person name="Arimoto A."/>
            <person name="Ishii H."/>
            <person name="Satoh N."/>
            <person name="Nishiyama T."/>
            <person name="Hasebe M."/>
            <person name="Maruyama T."/>
            <person name="Minagawa J."/>
            <person name="Obokata J."/>
            <person name="Shigenobu S."/>
        </authorList>
    </citation>
    <scope>NUCLEOTIDE SEQUENCE [LARGE SCALE GENOMIC DNA]</scope>
</reference>
<dbReference type="InterPro" id="IPR036875">
    <property type="entry name" value="Znf_CCHC_sf"/>
</dbReference>
<organism evidence="1 2">
    <name type="scientific">Elysia marginata</name>
    <dbReference type="NCBI Taxonomy" id="1093978"/>
    <lineage>
        <taxon>Eukaryota</taxon>
        <taxon>Metazoa</taxon>
        <taxon>Spiralia</taxon>
        <taxon>Lophotrochozoa</taxon>
        <taxon>Mollusca</taxon>
        <taxon>Gastropoda</taxon>
        <taxon>Heterobranchia</taxon>
        <taxon>Euthyneura</taxon>
        <taxon>Panpulmonata</taxon>
        <taxon>Sacoglossa</taxon>
        <taxon>Placobranchoidea</taxon>
        <taxon>Plakobranchidae</taxon>
        <taxon>Elysia</taxon>
    </lineage>
</organism>
<sequence>MAQPVFVLSRNMPANCEKITNYKMCLAASKIVGREGVLGAQQIETLWRLYPSSQQKRVELLTKGIVIEEKLINVASQNPFIIRGGDGVEIPSTKLTISDLPISVASDTVETALIKKGLKMRSRIKMEAIRDPDGNLTEWLSRRRFVYIDVPKTSIETRIQIGQFKVRLYYKELRATMACKKCLQKGHTAIHCLNKEICYNCETLDINLQPTRRV</sequence>
<dbReference type="AlphaFoldDB" id="A0AAV4JHN2"/>
<comment type="caution">
    <text evidence="1">The sequence shown here is derived from an EMBL/GenBank/DDBJ whole genome shotgun (WGS) entry which is preliminary data.</text>
</comment>
<evidence type="ECO:0000313" key="1">
    <source>
        <dbReference type="EMBL" id="GFS21233.1"/>
    </source>
</evidence>